<protein>
    <recommendedName>
        <fullName evidence="1">Glutathione S-transferase C-terminal domain-containing protein</fullName>
    </recommendedName>
</protein>
<dbReference type="KEGG" id="tasa:A1Q1_05183"/>
<reference evidence="2 3" key="1">
    <citation type="journal article" date="2012" name="Eukaryot. Cell">
        <title>Draft genome sequence of CBS 2479, the standard type strain of Trichosporon asahii.</title>
        <authorList>
            <person name="Yang R.Y."/>
            <person name="Li H.T."/>
            <person name="Zhu H."/>
            <person name="Zhou G.P."/>
            <person name="Wang M."/>
            <person name="Wang L."/>
        </authorList>
    </citation>
    <scope>NUCLEOTIDE SEQUENCE [LARGE SCALE GENOMIC DNA]</scope>
    <source>
        <strain evidence="3">ATCC 90039 / CBS 2479 / JCM 2466 / KCTC 7840 / NCYC 2677 / UAMH 7654</strain>
    </source>
</reference>
<dbReference type="AlphaFoldDB" id="J5SL50"/>
<name>J5SL50_TRIAS</name>
<proteinExistence type="predicted"/>
<dbReference type="Pfam" id="PF00043">
    <property type="entry name" value="GST_C"/>
    <property type="match status" value="1"/>
</dbReference>
<organism evidence="2 3">
    <name type="scientific">Trichosporon asahii var. asahii (strain ATCC 90039 / CBS 2479 / JCM 2466 / KCTC 7840 / NBRC 103889/ NCYC 2677 / UAMH 7654)</name>
    <name type="common">Yeast</name>
    <dbReference type="NCBI Taxonomy" id="1186058"/>
    <lineage>
        <taxon>Eukaryota</taxon>
        <taxon>Fungi</taxon>
        <taxon>Dikarya</taxon>
        <taxon>Basidiomycota</taxon>
        <taxon>Agaricomycotina</taxon>
        <taxon>Tremellomycetes</taxon>
        <taxon>Trichosporonales</taxon>
        <taxon>Trichosporonaceae</taxon>
        <taxon>Trichosporon</taxon>
    </lineage>
</organism>
<evidence type="ECO:0000313" key="2">
    <source>
        <dbReference type="EMBL" id="EJT46226.1"/>
    </source>
</evidence>
<dbReference type="VEuPathDB" id="FungiDB:A1Q1_05183"/>
<dbReference type="HOGENOM" id="CLU_1267686_0_0_1"/>
<evidence type="ECO:0000313" key="3">
    <source>
        <dbReference type="Proteomes" id="UP000002748"/>
    </source>
</evidence>
<gene>
    <name evidence="2" type="ORF">A1Q1_05183</name>
</gene>
<dbReference type="SUPFAM" id="SSF47616">
    <property type="entry name" value="GST C-terminal domain-like"/>
    <property type="match status" value="1"/>
</dbReference>
<evidence type="ECO:0000259" key="1">
    <source>
        <dbReference type="Pfam" id="PF00043"/>
    </source>
</evidence>
<dbReference type="EMBL" id="ALBS01000299">
    <property type="protein sequence ID" value="EJT46226.1"/>
    <property type="molecule type" value="Genomic_DNA"/>
</dbReference>
<dbReference type="InterPro" id="IPR004046">
    <property type="entry name" value="GST_C"/>
</dbReference>
<dbReference type="Gene3D" id="1.20.1050.10">
    <property type="match status" value="1"/>
</dbReference>
<dbReference type="InterPro" id="IPR036282">
    <property type="entry name" value="Glutathione-S-Trfase_C_sf"/>
</dbReference>
<comment type="caution">
    <text evidence="2">The sequence shown here is derived from an EMBL/GenBank/DDBJ whole genome shotgun (WGS) entry which is preliminary data.</text>
</comment>
<dbReference type="RefSeq" id="XP_014177465.1">
    <property type="nucleotide sequence ID" value="XM_014321990.1"/>
</dbReference>
<dbReference type="GeneID" id="25988695"/>
<sequence>MSKSWEELGDPSVPDYTLVGDPDSFRAAVCVQLAGPSYRKTKWLVKRGRNDVPREPWQYTSPGRNGETQCWDKKVQDVVLQGRNIARYVLTIEDSDLMIHRNLYNLEQNLTDMARFETAAAVEENGFAPVATELLKEAKAKAAGILDTVFRTYRNWIEMRDGYLVCDRKTMPDVLHVPLIRALSEYPDTLSLLREENFAAVAKWWKEMAEVNVQTTGLA</sequence>
<feature type="domain" description="Glutathione S-transferase C-terminal" evidence="1">
    <location>
        <begin position="136"/>
        <end position="210"/>
    </location>
</feature>
<dbReference type="Proteomes" id="UP000002748">
    <property type="component" value="Unassembled WGS sequence"/>
</dbReference>
<accession>J5SL50</accession>